<keyword evidence="7" id="KW-0805">Transcription regulation</keyword>
<evidence type="ECO:0000256" key="7">
    <source>
        <dbReference type="ARBA" id="ARBA00023015"/>
    </source>
</evidence>
<dbReference type="InterPro" id="IPR023696">
    <property type="entry name" value="Ureohydrolase_dom_sf"/>
</dbReference>
<accession>L8H7D9</accession>
<dbReference type="GO" id="GO:0040029">
    <property type="term" value="P:epigenetic regulation of gene expression"/>
    <property type="evidence" value="ECO:0007669"/>
    <property type="project" value="TreeGrafter"/>
</dbReference>
<dbReference type="EMBL" id="KB007904">
    <property type="protein sequence ID" value="ELR21459.1"/>
    <property type="molecule type" value="Genomic_DNA"/>
</dbReference>
<dbReference type="InterPro" id="IPR000286">
    <property type="entry name" value="HDACs"/>
</dbReference>
<dbReference type="PANTHER" id="PTHR10625">
    <property type="entry name" value="HISTONE DEACETYLASE HDAC1-RELATED"/>
    <property type="match status" value="1"/>
</dbReference>
<dbReference type="GeneID" id="14922353"/>
<dbReference type="EC" id="3.5.1.98" evidence="3"/>
<feature type="domain" description="Histone deacetylase" evidence="10">
    <location>
        <begin position="29"/>
        <end position="322"/>
    </location>
</feature>
<evidence type="ECO:0000256" key="1">
    <source>
        <dbReference type="ARBA" id="ARBA00004123"/>
    </source>
</evidence>
<dbReference type="STRING" id="1257118.L8H7D9"/>
<sequence>MEAKVGDKATGIVYDEYMIKHAPDPSDWHPEKPKRLWASWDRLRDKGIVDRCQRVVAREAGEEELMCVHTKEHVDRVHEKAEDAKGGGMAYFDADTYANEYSERAARLAAGGLVELTTKVATGELDNGFALIRPPGHHAEPGQSQGFCLFNNVAVAVQTILDTQPHIKKIMIVDWDVHHGNGTEKTFYETDKVLFLSLHRFEPDFYPNSGPLESVGAGEGKGYNINVPWNFFGAGNAEYLYAFEQLVVPVAKAYQPDLVLVSCGFDAAWGDPLGGMTITASGYQQMTRMLLAATNGKVVLALEGGYNVRIIATCAEACIRALLGEQEFNVEEEQRDLDKRKLQYDAAAAQELMNKAKKVVNAVKEVHADHWPVLRSTAAAQVADDDEPTVEAALAKLSLATRETPEAEVN</sequence>
<evidence type="ECO:0000256" key="4">
    <source>
        <dbReference type="ARBA" id="ARBA00022491"/>
    </source>
</evidence>
<dbReference type="PANTHER" id="PTHR10625:SF5">
    <property type="entry name" value="HISTONE DEACETYLASE"/>
    <property type="match status" value="1"/>
</dbReference>
<dbReference type="KEGG" id="acan:ACA1_184050"/>
<dbReference type="InterPro" id="IPR037138">
    <property type="entry name" value="His_deacetylse_dom_sf"/>
</dbReference>
<protein>
    <recommendedName>
        <fullName evidence="3">histone deacetylase</fullName>
        <ecNumber evidence="3">3.5.1.98</ecNumber>
    </recommendedName>
</protein>
<dbReference type="OrthoDB" id="424012at2759"/>
<dbReference type="GO" id="GO:0000118">
    <property type="term" value="C:histone deacetylase complex"/>
    <property type="evidence" value="ECO:0007669"/>
    <property type="project" value="TreeGrafter"/>
</dbReference>
<keyword evidence="6" id="KW-0156">Chromatin regulator</keyword>
<evidence type="ECO:0000313" key="12">
    <source>
        <dbReference type="Proteomes" id="UP000011083"/>
    </source>
</evidence>
<dbReference type="AlphaFoldDB" id="L8H7D9"/>
<dbReference type="VEuPathDB" id="AmoebaDB:ACA1_184050"/>
<dbReference type="Gene3D" id="3.40.800.20">
    <property type="entry name" value="Histone deacetylase domain"/>
    <property type="match status" value="1"/>
</dbReference>
<reference evidence="11 12" key="1">
    <citation type="journal article" date="2013" name="Genome Biol.">
        <title>Genome of Acanthamoeba castellanii highlights extensive lateral gene transfer and early evolution of tyrosine kinase signaling.</title>
        <authorList>
            <person name="Clarke M."/>
            <person name="Lohan A.J."/>
            <person name="Liu B."/>
            <person name="Lagkouvardos I."/>
            <person name="Roy S."/>
            <person name="Zafar N."/>
            <person name="Bertelli C."/>
            <person name="Schilde C."/>
            <person name="Kianianmomeni A."/>
            <person name="Burglin T.R."/>
            <person name="Frech C."/>
            <person name="Turcotte B."/>
            <person name="Kopec K.O."/>
            <person name="Synnott J.M."/>
            <person name="Choo C."/>
            <person name="Paponov I."/>
            <person name="Finkler A."/>
            <person name="Soon Heng Tan C."/>
            <person name="Hutchins A.P."/>
            <person name="Weinmeier T."/>
            <person name="Rattei T."/>
            <person name="Chu J.S."/>
            <person name="Gimenez G."/>
            <person name="Irimia M."/>
            <person name="Rigden D.J."/>
            <person name="Fitzpatrick D.A."/>
            <person name="Lorenzo-Morales J."/>
            <person name="Bateman A."/>
            <person name="Chiu C.H."/>
            <person name="Tang P."/>
            <person name="Hegemann P."/>
            <person name="Fromm H."/>
            <person name="Raoult D."/>
            <person name="Greub G."/>
            <person name="Miranda-Saavedra D."/>
            <person name="Chen N."/>
            <person name="Nash P."/>
            <person name="Ginger M.L."/>
            <person name="Horn M."/>
            <person name="Schaap P."/>
            <person name="Caler L."/>
            <person name="Loftus B."/>
        </authorList>
    </citation>
    <scope>NUCLEOTIDE SEQUENCE [LARGE SCALE GENOMIC DNA]</scope>
    <source>
        <strain evidence="11 12">Neff</strain>
    </source>
</reference>
<evidence type="ECO:0000256" key="3">
    <source>
        <dbReference type="ARBA" id="ARBA00012111"/>
    </source>
</evidence>
<evidence type="ECO:0000256" key="9">
    <source>
        <dbReference type="ARBA" id="ARBA00023242"/>
    </source>
</evidence>
<keyword evidence="4" id="KW-0678">Repressor</keyword>
<keyword evidence="8" id="KW-0804">Transcription</keyword>
<gene>
    <name evidence="11" type="ORF">ACA1_184050</name>
</gene>
<comment type="similarity">
    <text evidence="2">Belongs to the histone deacetylase family. HD type 2 subfamily.</text>
</comment>
<evidence type="ECO:0000259" key="10">
    <source>
        <dbReference type="Pfam" id="PF00850"/>
    </source>
</evidence>
<evidence type="ECO:0000313" key="11">
    <source>
        <dbReference type="EMBL" id="ELR21459.1"/>
    </source>
</evidence>
<dbReference type="CDD" id="cd09992">
    <property type="entry name" value="HDAC_classII"/>
    <property type="match status" value="1"/>
</dbReference>
<dbReference type="GO" id="GO:0141221">
    <property type="term" value="F:histone deacetylase activity, hydrolytic mechanism"/>
    <property type="evidence" value="ECO:0007669"/>
    <property type="project" value="UniProtKB-EC"/>
</dbReference>
<dbReference type="OMA" id="NITHYRT"/>
<organism evidence="11 12">
    <name type="scientific">Acanthamoeba castellanii (strain ATCC 30010 / Neff)</name>
    <dbReference type="NCBI Taxonomy" id="1257118"/>
    <lineage>
        <taxon>Eukaryota</taxon>
        <taxon>Amoebozoa</taxon>
        <taxon>Discosea</taxon>
        <taxon>Longamoebia</taxon>
        <taxon>Centramoebida</taxon>
        <taxon>Acanthamoebidae</taxon>
        <taxon>Acanthamoeba</taxon>
    </lineage>
</organism>
<proteinExistence type="inferred from homology"/>
<dbReference type="RefSeq" id="XP_004346003.1">
    <property type="nucleotide sequence ID" value="XM_004345953.1"/>
</dbReference>
<dbReference type="Pfam" id="PF00850">
    <property type="entry name" value="Hist_deacetyl"/>
    <property type="match status" value="1"/>
</dbReference>
<keyword evidence="5" id="KW-0378">Hydrolase</keyword>
<keyword evidence="12" id="KW-1185">Reference proteome</keyword>
<dbReference type="PRINTS" id="PR01270">
    <property type="entry name" value="HDASUPER"/>
</dbReference>
<evidence type="ECO:0000256" key="6">
    <source>
        <dbReference type="ARBA" id="ARBA00022853"/>
    </source>
</evidence>
<name>L8H7D9_ACACF</name>
<evidence type="ECO:0000256" key="2">
    <source>
        <dbReference type="ARBA" id="ARBA00007738"/>
    </source>
</evidence>
<dbReference type="Proteomes" id="UP000011083">
    <property type="component" value="Unassembled WGS sequence"/>
</dbReference>
<evidence type="ECO:0000256" key="8">
    <source>
        <dbReference type="ARBA" id="ARBA00023163"/>
    </source>
</evidence>
<comment type="subcellular location">
    <subcellularLocation>
        <location evidence="1">Nucleus</location>
    </subcellularLocation>
</comment>
<dbReference type="InterPro" id="IPR023801">
    <property type="entry name" value="His_deacetylse_dom"/>
</dbReference>
<keyword evidence="9" id="KW-0539">Nucleus</keyword>
<dbReference type="SUPFAM" id="SSF52768">
    <property type="entry name" value="Arginase/deacetylase"/>
    <property type="match status" value="1"/>
</dbReference>
<evidence type="ECO:0000256" key="5">
    <source>
        <dbReference type="ARBA" id="ARBA00022801"/>
    </source>
</evidence>